<organism evidence="2 3">
    <name type="scientific">Flaviaesturariibacter aridisoli</name>
    <dbReference type="NCBI Taxonomy" id="2545761"/>
    <lineage>
        <taxon>Bacteria</taxon>
        <taxon>Pseudomonadati</taxon>
        <taxon>Bacteroidota</taxon>
        <taxon>Chitinophagia</taxon>
        <taxon>Chitinophagales</taxon>
        <taxon>Chitinophagaceae</taxon>
        <taxon>Flaviaestuariibacter</taxon>
    </lineage>
</organism>
<proteinExistence type="predicted"/>
<evidence type="ECO:0000256" key="1">
    <source>
        <dbReference type="SAM" id="SignalP"/>
    </source>
</evidence>
<dbReference type="OrthoDB" id="1121502at2"/>
<gene>
    <name evidence="2" type="ORF">E0486_16900</name>
</gene>
<dbReference type="Gene3D" id="3.10.450.360">
    <property type="match status" value="1"/>
</dbReference>
<dbReference type="AlphaFoldDB" id="A0A4R4DV90"/>
<reference evidence="2 3" key="1">
    <citation type="submission" date="2019-03" db="EMBL/GenBank/DDBJ databases">
        <authorList>
            <person name="Kim M.K.M."/>
        </authorList>
    </citation>
    <scope>NUCLEOTIDE SEQUENCE [LARGE SCALE GENOMIC DNA]</scope>
    <source>
        <strain evidence="2 3">17J68-15</strain>
    </source>
</reference>
<accession>A0A4R4DV90</accession>
<dbReference type="SUPFAM" id="SSF160574">
    <property type="entry name" value="BT0923-like"/>
    <property type="match status" value="1"/>
</dbReference>
<sequence length="141" mass="15421">MNKYFLSLVFLFLSCCVRAQTGKAVNVPGVVRAAFQKAYPGVAGTWEKEGRAYEVNFQKGGKAMSCVINGRGTIVETETEIRPERLPAAARSYLQAHYPGQALKEAARIVKAGGRLEFEANVGTMDVLFDANGNFIRTVKD</sequence>
<feature type="chain" id="PRO_5020449507" evidence="1">
    <location>
        <begin position="20"/>
        <end position="141"/>
    </location>
</feature>
<name>A0A4R4DV90_9BACT</name>
<dbReference type="EMBL" id="SKFH01000045">
    <property type="protein sequence ID" value="TCZ66297.1"/>
    <property type="molecule type" value="Genomic_DNA"/>
</dbReference>
<comment type="caution">
    <text evidence="2">The sequence shown here is derived from an EMBL/GenBank/DDBJ whole genome shotgun (WGS) entry which is preliminary data.</text>
</comment>
<keyword evidence="1" id="KW-0732">Signal</keyword>
<evidence type="ECO:0000313" key="2">
    <source>
        <dbReference type="EMBL" id="TCZ66297.1"/>
    </source>
</evidence>
<dbReference type="RefSeq" id="WP_131853960.1">
    <property type="nucleotide sequence ID" value="NZ_SKFH01000045.1"/>
</dbReference>
<dbReference type="PROSITE" id="PS51257">
    <property type="entry name" value="PROKAR_LIPOPROTEIN"/>
    <property type="match status" value="1"/>
</dbReference>
<feature type="signal peptide" evidence="1">
    <location>
        <begin position="1"/>
        <end position="19"/>
    </location>
</feature>
<keyword evidence="3" id="KW-1185">Reference proteome</keyword>
<dbReference type="Proteomes" id="UP000295164">
    <property type="component" value="Unassembled WGS sequence"/>
</dbReference>
<protein>
    <submittedName>
        <fullName evidence="2">Uncharacterized protein</fullName>
    </submittedName>
</protein>
<evidence type="ECO:0000313" key="3">
    <source>
        <dbReference type="Proteomes" id="UP000295164"/>
    </source>
</evidence>